<dbReference type="PANTHER" id="PTHR30532">
    <property type="entry name" value="IRON III DICITRATE-BINDING PERIPLASMIC PROTEIN"/>
    <property type="match status" value="1"/>
</dbReference>
<keyword evidence="4" id="KW-0732">Signal</keyword>
<evidence type="ECO:0000313" key="10">
    <source>
        <dbReference type="EMBL" id="ANY68343.1"/>
    </source>
</evidence>
<evidence type="ECO:0000256" key="1">
    <source>
        <dbReference type="ARBA" id="ARBA00004196"/>
    </source>
</evidence>
<evidence type="ECO:0000256" key="7">
    <source>
        <dbReference type="ARBA" id="ARBA00023163"/>
    </source>
</evidence>
<feature type="domain" description="HTH araC/xylS-type" evidence="8">
    <location>
        <begin position="176"/>
        <end position="274"/>
    </location>
</feature>
<dbReference type="InterPro" id="IPR051313">
    <property type="entry name" value="Bact_iron-sidero_bind"/>
</dbReference>
<comment type="subcellular location">
    <subcellularLocation>
        <location evidence="1">Cell envelope</location>
    </subcellularLocation>
</comment>
<dbReference type="SMART" id="SM00342">
    <property type="entry name" value="HTH_ARAC"/>
    <property type="match status" value="1"/>
</dbReference>
<dbReference type="Gene3D" id="1.10.10.60">
    <property type="entry name" value="Homeodomain-like"/>
    <property type="match status" value="2"/>
</dbReference>
<feature type="domain" description="Fe/B12 periplasmic-binding" evidence="9">
    <location>
        <begin position="387"/>
        <end position="649"/>
    </location>
</feature>
<evidence type="ECO:0000256" key="4">
    <source>
        <dbReference type="ARBA" id="ARBA00022729"/>
    </source>
</evidence>
<dbReference type="GO" id="GO:0003700">
    <property type="term" value="F:DNA-binding transcription factor activity"/>
    <property type="evidence" value="ECO:0007669"/>
    <property type="project" value="InterPro"/>
</dbReference>
<evidence type="ECO:0000259" key="9">
    <source>
        <dbReference type="PROSITE" id="PS50983"/>
    </source>
</evidence>
<gene>
    <name evidence="10" type="ORF">BBD42_19085</name>
</gene>
<evidence type="ECO:0000256" key="5">
    <source>
        <dbReference type="ARBA" id="ARBA00023015"/>
    </source>
</evidence>
<dbReference type="SUPFAM" id="SSF53807">
    <property type="entry name" value="Helical backbone' metal receptor"/>
    <property type="match status" value="1"/>
</dbReference>
<dbReference type="EMBL" id="CP016808">
    <property type="protein sequence ID" value="ANY68343.1"/>
    <property type="molecule type" value="Genomic_DNA"/>
</dbReference>
<dbReference type="Pfam" id="PF01497">
    <property type="entry name" value="Peripla_BP_2"/>
    <property type="match status" value="1"/>
</dbReference>
<proteinExistence type="inferred from homology"/>
<dbReference type="PROSITE" id="PS00041">
    <property type="entry name" value="HTH_ARAC_FAMILY_1"/>
    <property type="match status" value="1"/>
</dbReference>
<dbReference type="Gene3D" id="3.40.50.1980">
    <property type="entry name" value="Nitrogenase molybdenum iron protein domain"/>
    <property type="match status" value="2"/>
</dbReference>
<keyword evidence="6" id="KW-0238">DNA-binding</keyword>
<dbReference type="PANTHER" id="PTHR30532:SF29">
    <property type="entry name" value="FE(3+) DICITRATE-BINDING PERIPLASMIC PROTEIN"/>
    <property type="match status" value="1"/>
</dbReference>
<dbReference type="PROSITE" id="PS01124">
    <property type="entry name" value="HTH_ARAC_FAMILY_2"/>
    <property type="match status" value="1"/>
</dbReference>
<dbReference type="PRINTS" id="PR00032">
    <property type="entry name" value="HTHARAC"/>
</dbReference>
<comment type="similarity">
    <text evidence="2">Belongs to the bacterial solute-binding protein 8 family.</text>
</comment>
<dbReference type="GO" id="GO:0030288">
    <property type="term" value="C:outer membrane-bounded periplasmic space"/>
    <property type="evidence" value="ECO:0007669"/>
    <property type="project" value="TreeGrafter"/>
</dbReference>
<dbReference type="PROSITE" id="PS50983">
    <property type="entry name" value="FE_B12_PBP"/>
    <property type="match status" value="1"/>
</dbReference>
<keyword evidence="3" id="KW-0813">Transport</keyword>
<evidence type="ECO:0000256" key="6">
    <source>
        <dbReference type="ARBA" id="ARBA00023125"/>
    </source>
</evidence>
<dbReference type="InterPro" id="IPR020449">
    <property type="entry name" value="Tscrpt_reg_AraC-type_HTH"/>
</dbReference>
<organism evidence="10">
    <name type="scientific">Paenibacillus sp. BIHB 4019</name>
    <dbReference type="NCBI Taxonomy" id="1870819"/>
    <lineage>
        <taxon>Bacteria</taxon>
        <taxon>Bacillati</taxon>
        <taxon>Bacillota</taxon>
        <taxon>Bacilli</taxon>
        <taxon>Bacillales</taxon>
        <taxon>Paenibacillaceae</taxon>
        <taxon>Paenibacillus</taxon>
    </lineage>
</organism>
<sequence>MKLGEHIAVWNHTAVKIFDIRHIVMNAGEHLGDYRFPASGFLYGVKGAARLHLDGQFHKSRRFYLLHGAKGMRLEIEAQEEFEFYLLYYRAKLAFSGWREIRQLLERRSPFEMQYGFEPDEPLAMLVLMSTMNQTLRNEGSLGSVQIKGLFYQFVHEVLGQLKTTEAAGSEPDLVTQAIRFLHEHYQEGISLDELANRFNYSPRYLSMRFKKQTGASPIDYLIQIRIKEAKKLLLETGATLRDIAAYVGYADEYYFSRLFKKQTGLSPARYQAKERGSSTKEDSPLSTAKLSIGSYEQQRYSMDGGDNHYQYYGGGFTNMKRNKNSALVLSVLLSLTLLLSACSAGVNNAGSNTSQTATNVTATSAANADTAGEASTRTISTVKGDVVVPAEPKRIVVLYMLGDAVALGIKPIGISEVYDGAAFSEQLEGVESLGHWNEANPEAVMSLDPDLIIANSEDNYRMLKDIAPTVFIPADQISTEERIKKLGEVFGKEKEAQALLDTFQSKVEESKEKLRTSGLLDKTITIVEGGNKEMLVIESKEYGRGSQIVYDYLGMKAPEVIQHKVDKTKTVESEMVSMEVLPQFMGDYVLRSSWEGMDDLSEHPVWSSLPAVKAGHVIAADFGLFYYTDLYSLNTQLDVITNALLATAASK</sequence>
<dbReference type="GO" id="GO:0043565">
    <property type="term" value="F:sequence-specific DNA binding"/>
    <property type="evidence" value="ECO:0007669"/>
    <property type="project" value="InterPro"/>
</dbReference>
<dbReference type="InterPro" id="IPR018062">
    <property type="entry name" value="HTH_AraC-typ_CS"/>
</dbReference>
<dbReference type="RefSeq" id="WP_099519482.1">
    <property type="nucleotide sequence ID" value="NZ_CP016808.1"/>
</dbReference>
<dbReference type="InterPro" id="IPR009057">
    <property type="entry name" value="Homeodomain-like_sf"/>
</dbReference>
<dbReference type="Pfam" id="PF12833">
    <property type="entry name" value="HTH_18"/>
    <property type="match status" value="1"/>
</dbReference>
<dbReference type="SUPFAM" id="SSF46689">
    <property type="entry name" value="Homeodomain-like"/>
    <property type="match status" value="2"/>
</dbReference>
<reference evidence="10" key="1">
    <citation type="submission" date="2016-08" db="EMBL/GenBank/DDBJ databases">
        <title>Complete Genome Seqeunce of Paenibacillus sp. BIHB 4019 from tea rhizoplane.</title>
        <authorList>
            <person name="Thakur R."/>
            <person name="Swarnkar M.K."/>
            <person name="Gulati A."/>
        </authorList>
    </citation>
    <scope>NUCLEOTIDE SEQUENCE [LARGE SCALE GENOMIC DNA]</scope>
    <source>
        <strain evidence="10">BIHB4019</strain>
    </source>
</reference>
<accession>A0A1B2DKW1</accession>
<evidence type="ECO:0000256" key="2">
    <source>
        <dbReference type="ARBA" id="ARBA00008814"/>
    </source>
</evidence>
<dbReference type="InterPro" id="IPR002491">
    <property type="entry name" value="ABC_transptr_periplasmic_BD"/>
</dbReference>
<keyword evidence="7" id="KW-0804">Transcription</keyword>
<evidence type="ECO:0000259" key="8">
    <source>
        <dbReference type="PROSITE" id="PS01124"/>
    </source>
</evidence>
<dbReference type="GO" id="GO:1901678">
    <property type="term" value="P:iron coordination entity transport"/>
    <property type="evidence" value="ECO:0007669"/>
    <property type="project" value="UniProtKB-ARBA"/>
</dbReference>
<keyword evidence="5" id="KW-0805">Transcription regulation</keyword>
<dbReference type="AlphaFoldDB" id="A0A1B2DKW1"/>
<evidence type="ECO:0000256" key="3">
    <source>
        <dbReference type="ARBA" id="ARBA00022448"/>
    </source>
</evidence>
<protein>
    <submittedName>
        <fullName evidence="10">AraC family transcriptional regulator</fullName>
    </submittedName>
</protein>
<dbReference type="InterPro" id="IPR018060">
    <property type="entry name" value="HTH_AraC"/>
</dbReference>
<name>A0A1B2DKW1_9BACL</name>